<evidence type="ECO:0000256" key="1">
    <source>
        <dbReference type="ARBA" id="ARBA00006987"/>
    </source>
</evidence>
<feature type="signal peptide" evidence="2">
    <location>
        <begin position="1"/>
        <end position="27"/>
    </location>
</feature>
<dbReference type="Pfam" id="PF03401">
    <property type="entry name" value="TctC"/>
    <property type="match status" value="1"/>
</dbReference>
<evidence type="ECO:0000256" key="2">
    <source>
        <dbReference type="SAM" id="SignalP"/>
    </source>
</evidence>
<dbReference type="PROSITE" id="PS51257">
    <property type="entry name" value="PROKAR_LIPOPROTEIN"/>
    <property type="match status" value="1"/>
</dbReference>
<dbReference type="RefSeq" id="WP_127604844.1">
    <property type="nucleotide sequence ID" value="NZ_JARTHJ010000038.1"/>
</dbReference>
<dbReference type="Gene3D" id="3.40.190.10">
    <property type="entry name" value="Periplasmic binding protein-like II"/>
    <property type="match status" value="1"/>
</dbReference>
<feature type="chain" id="PRO_5030787238" description="Tripartite tricarboxylate transporter substrate binding protein" evidence="2">
    <location>
        <begin position="28"/>
        <end position="336"/>
    </location>
</feature>
<dbReference type="InterPro" id="IPR005064">
    <property type="entry name" value="BUG"/>
</dbReference>
<dbReference type="Proteomes" id="UP000450917">
    <property type="component" value="Unassembled WGS sequence"/>
</dbReference>
<dbReference type="CDD" id="cd07012">
    <property type="entry name" value="PBP2_Bug_TTT"/>
    <property type="match status" value="1"/>
</dbReference>
<dbReference type="SUPFAM" id="SSF53850">
    <property type="entry name" value="Periplasmic binding protein-like II"/>
    <property type="match status" value="1"/>
</dbReference>
<protein>
    <recommendedName>
        <fullName evidence="5">Tripartite tricarboxylate transporter substrate binding protein</fullName>
    </recommendedName>
</protein>
<dbReference type="EMBL" id="WNZX01000007">
    <property type="protein sequence ID" value="MUG71054.1"/>
    <property type="molecule type" value="Genomic_DNA"/>
</dbReference>
<comment type="similarity">
    <text evidence="1">Belongs to the UPF0065 (bug) family.</text>
</comment>
<proteinExistence type="inferred from homology"/>
<reference evidence="3 4" key="1">
    <citation type="submission" date="2019-11" db="EMBL/GenBank/DDBJ databases">
        <title>Draft genome sequences of five Paenibacillus species of dairy origin.</title>
        <authorList>
            <person name="Olajide A.M."/>
            <person name="Chen S."/>
            <person name="Lapointe G."/>
        </authorList>
    </citation>
    <scope>NUCLEOTIDE SEQUENCE [LARGE SCALE GENOMIC DNA]</scope>
    <source>
        <strain evidence="3 4">2CS3</strain>
    </source>
</reference>
<gene>
    <name evidence="3" type="ORF">GNP93_10210</name>
</gene>
<accession>A0A7X2Z9X5</accession>
<organism evidence="3 4">
    <name type="scientific">Paenibacillus validus</name>
    <dbReference type="NCBI Taxonomy" id="44253"/>
    <lineage>
        <taxon>Bacteria</taxon>
        <taxon>Bacillati</taxon>
        <taxon>Bacillota</taxon>
        <taxon>Bacilli</taxon>
        <taxon>Bacillales</taxon>
        <taxon>Paenibacillaceae</taxon>
        <taxon>Paenibacillus</taxon>
    </lineage>
</organism>
<evidence type="ECO:0008006" key="5">
    <source>
        <dbReference type="Google" id="ProtNLM"/>
    </source>
</evidence>
<dbReference type="PIRSF" id="PIRSF017082">
    <property type="entry name" value="YflP"/>
    <property type="match status" value="1"/>
</dbReference>
<sequence>MISKKAVSLALVSLLGATLLTGCGSSAATKQVQGDKQSSKQAVNFPTKPITILVHTKAGGPTDAMARELAKSAEKFLGQQVLIENKPAGSGAEQLADLAKAKPDGYTLGALTPTQIGMWNSNLKKQFKLESFSYVAGVQIDPYVIVVHADSPYKTLNDLVEAMKQKKLNVGGYGSIGSGHNIAWNIFAEKAGVKASWVAYESTGEAVTVLLGKHIDVANSNPGQVSEYVRSGKLRVLGVMAEKRLPEFPDVPTYKEAGYDVDTSWAQFRGIFAPAGVPEEVLLKINDAFAKAMATEEFKTYMKNAQMVDGTMDHSQFTEYVKKQDTLTKTWLEKLQ</sequence>
<evidence type="ECO:0000313" key="3">
    <source>
        <dbReference type="EMBL" id="MUG71054.1"/>
    </source>
</evidence>
<dbReference type="PANTHER" id="PTHR42928">
    <property type="entry name" value="TRICARBOXYLATE-BINDING PROTEIN"/>
    <property type="match status" value="1"/>
</dbReference>
<evidence type="ECO:0000313" key="4">
    <source>
        <dbReference type="Proteomes" id="UP000450917"/>
    </source>
</evidence>
<keyword evidence="4" id="KW-1185">Reference proteome</keyword>
<keyword evidence="2" id="KW-0732">Signal</keyword>
<dbReference type="PANTHER" id="PTHR42928:SF5">
    <property type="entry name" value="BLR1237 PROTEIN"/>
    <property type="match status" value="1"/>
</dbReference>
<dbReference type="Gene3D" id="3.40.190.150">
    <property type="entry name" value="Bordetella uptake gene, domain 1"/>
    <property type="match status" value="1"/>
</dbReference>
<dbReference type="InterPro" id="IPR042100">
    <property type="entry name" value="Bug_dom1"/>
</dbReference>
<comment type="caution">
    <text evidence="3">The sequence shown here is derived from an EMBL/GenBank/DDBJ whole genome shotgun (WGS) entry which is preliminary data.</text>
</comment>
<dbReference type="AlphaFoldDB" id="A0A7X2Z9X5"/>
<name>A0A7X2Z9X5_9BACL</name>